<comment type="cofactor">
    <cofactor evidence="1">
        <name>pyridoxal 5'-phosphate</name>
        <dbReference type="ChEBI" id="CHEBI:597326"/>
    </cofactor>
</comment>
<dbReference type="EMBL" id="SRPY01000903">
    <property type="protein sequence ID" value="KAG5916299.1"/>
    <property type="molecule type" value="Genomic_DNA"/>
</dbReference>
<dbReference type="InterPro" id="IPR015424">
    <property type="entry name" value="PyrdxlP-dep_Trfase"/>
</dbReference>
<evidence type="ECO:0000256" key="3">
    <source>
        <dbReference type="ARBA" id="ARBA00022898"/>
    </source>
</evidence>
<dbReference type="PANTHER" id="PTHR11999:SF70">
    <property type="entry name" value="MIP05841P"/>
    <property type="match status" value="1"/>
</dbReference>
<dbReference type="SUPFAM" id="SSF53383">
    <property type="entry name" value="PLP-dependent transferases"/>
    <property type="match status" value="1"/>
</dbReference>
<organism evidence="4 5">
    <name type="scientific">Claviceps africana</name>
    <dbReference type="NCBI Taxonomy" id="83212"/>
    <lineage>
        <taxon>Eukaryota</taxon>
        <taxon>Fungi</taxon>
        <taxon>Dikarya</taxon>
        <taxon>Ascomycota</taxon>
        <taxon>Pezizomycotina</taxon>
        <taxon>Sordariomycetes</taxon>
        <taxon>Hypocreomycetidae</taxon>
        <taxon>Hypocreales</taxon>
        <taxon>Clavicipitaceae</taxon>
        <taxon>Claviceps</taxon>
    </lineage>
</organism>
<keyword evidence="5" id="KW-1185">Reference proteome</keyword>
<keyword evidence="2" id="KW-0210">Decarboxylase</keyword>
<dbReference type="Pfam" id="PF00282">
    <property type="entry name" value="Pyridoxal_deC"/>
    <property type="match status" value="1"/>
</dbReference>
<dbReference type="Gene3D" id="1.20.1340.10">
    <property type="entry name" value="dopa decarboxylase, N-terminal domain"/>
    <property type="match status" value="1"/>
</dbReference>
<dbReference type="Proteomes" id="UP000811619">
    <property type="component" value="Unassembled WGS sequence"/>
</dbReference>
<dbReference type="GO" id="GO:0030170">
    <property type="term" value="F:pyridoxal phosphate binding"/>
    <property type="evidence" value="ECO:0007669"/>
    <property type="project" value="InterPro"/>
</dbReference>
<dbReference type="PANTHER" id="PTHR11999">
    <property type="entry name" value="GROUP II PYRIDOXAL-5-PHOSPHATE DECARBOXYLASE"/>
    <property type="match status" value="1"/>
</dbReference>
<dbReference type="GO" id="GO:0019752">
    <property type="term" value="P:carboxylic acid metabolic process"/>
    <property type="evidence" value="ECO:0007669"/>
    <property type="project" value="InterPro"/>
</dbReference>
<proteinExistence type="predicted"/>
<evidence type="ECO:0000256" key="1">
    <source>
        <dbReference type="ARBA" id="ARBA00001933"/>
    </source>
</evidence>
<keyword evidence="3" id="KW-0663">Pyridoxal phosphate</keyword>
<dbReference type="GO" id="GO:0006520">
    <property type="term" value="P:amino acid metabolic process"/>
    <property type="evidence" value="ECO:0007669"/>
    <property type="project" value="InterPro"/>
</dbReference>
<evidence type="ECO:0000313" key="5">
    <source>
        <dbReference type="Proteomes" id="UP000811619"/>
    </source>
</evidence>
<dbReference type="OrthoDB" id="639767at2759"/>
<name>A0A8K0NEH1_9HYPO</name>
<keyword evidence="2" id="KW-0456">Lyase</keyword>
<reference evidence="4" key="1">
    <citation type="journal article" date="2020" name="bioRxiv">
        <title>Whole genome comparisons of ergot fungi reveals the divergence and evolution of species within the genus Claviceps are the result of varying mechanisms driving genome evolution and host range expansion.</title>
        <authorList>
            <person name="Wyka S.A."/>
            <person name="Mondo S.J."/>
            <person name="Liu M."/>
            <person name="Dettman J."/>
            <person name="Nalam V."/>
            <person name="Broders K.D."/>
        </authorList>
    </citation>
    <scope>NUCLEOTIDE SEQUENCE</scope>
    <source>
        <strain evidence="4">CCC 489</strain>
    </source>
</reference>
<evidence type="ECO:0000256" key="2">
    <source>
        <dbReference type="ARBA" id="ARBA00022793"/>
    </source>
</evidence>
<comment type="caution">
    <text evidence="4">The sequence shown here is derived from an EMBL/GenBank/DDBJ whole genome shotgun (WGS) entry which is preliminary data.</text>
</comment>
<gene>
    <name evidence="4" type="ORF">E4U42_007725</name>
</gene>
<sequence>MDSVEFREAARAAIEDAIEYQQNVSSHPVVSPVKPGYLASLLPSSAPVDPEPFSAIRADLHDKIMPGMTHWASPRFMAFFPCLASYPAVVAEMYANAMNGAYFNWICSPAATELEVIVRLQRSV</sequence>
<dbReference type="PRINTS" id="PR00800">
    <property type="entry name" value="YHDCRBOXLASE"/>
</dbReference>
<accession>A0A8K0NEH1</accession>
<dbReference type="InterPro" id="IPR002129">
    <property type="entry name" value="PyrdxlP-dep_de-COase"/>
</dbReference>
<evidence type="ECO:0000313" key="4">
    <source>
        <dbReference type="EMBL" id="KAG5916299.1"/>
    </source>
</evidence>
<dbReference type="GO" id="GO:0005737">
    <property type="term" value="C:cytoplasm"/>
    <property type="evidence" value="ECO:0007669"/>
    <property type="project" value="TreeGrafter"/>
</dbReference>
<dbReference type="GO" id="GO:0016831">
    <property type="term" value="F:carboxy-lyase activity"/>
    <property type="evidence" value="ECO:0007669"/>
    <property type="project" value="UniProtKB-KW"/>
</dbReference>
<dbReference type="InterPro" id="IPR010977">
    <property type="entry name" value="Aromatic_deC"/>
</dbReference>
<protein>
    <submittedName>
        <fullName evidence="4">Uncharacterized protein</fullName>
    </submittedName>
</protein>
<dbReference type="AlphaFoldDB" id="A0A8K0NEH1"/>